<proteinExistence type="predicted"/>
<accession>A0A397HBG6</accession>
<dbReference type="EMBL" id="PQFF01000324">
    <property type="protein sequence ID" value="RHZ60317.1"/>
    <property type="molecule type" value="Genomic_DNA"/>
</dbReference>
<evidence type="ECO:0000313" key="1">
    <source>
        <dbReference type="EMBL" id="RHZ60317.1"/>
    </source>
</evidence>
<comment type="caution">
    <text evidence="1">The sequence shown here is derived from an EMBL/GenBank/DDBJ whole genome shotgun (WGS) entry which is preliminary data.</text>
</comment>
<evidence type="ECO:0000313" key="2">
    <source>
        <dbReference type="Proteomes" id="UP000266861"/>
    </source>
</evidence>
<name>A0A397HBG6_9GLOM</name>
<reference evidence="1 2" key="1">
    <citation type="submission" date="2018-08" db="EMBL/GenBank/DDBJ databases">
        <title>Genome and evolution of the arbuscular mycorrhizal fungus Diversispora epigaea (formerly Glomus versiforme) and its bacterial endosymbionts.</title>
        <authorList>
            <person name="Sun X."/>
            <person name="Fei Z."/>
            <person name="Harrison M."/>
        </authorList>
    </citation>
    <scope>NUCLEOTIDE SEQUENCE [LARGE SCALE GENOMIC DNA]</scope>
    <source>
        <strain evidence="1 2">IT104</strain>
    </source>
</reference>
<protein>
    <submittedName>
        <fullName evidence="1">Uncharacterized protein</fullName>
    </submittedName>
</protein>
<dbReference type="Proteomes" id="UP000266861">
    <property type="component" value="Unassembled WGS sequence"/>
</dbReference>
<dbReference type="AlphaFoldDB" id="A0A397HBG6"/>
<keyword evidence="2" id="KW-1185">Reference proteome</keyword>
<dbReference type="OrthoDB" id="642895at2759"/>
<sequence>MSIKADTKFTTQLVDLWNKCLIKKNQLFILLLESADEGYELLSQEVFCLQELYAKCRWMLERHALIEYI</sequence>
<gene>
    <name evidence="1" type="ORF">Glove_355g56</name>
</gene>
<organism evidence="1 2">
    <name type="scientific">Diversispora epigaea</name>
    <dbReference type="NCBI Taxonomy" id="1348612"/>
    <lineage>
        <taxon>Eukaryota</taxon>
        <taxon>Fungi</taxon>
        <taxon>Fungi incertae sedis</taxon>
        <taxon>Mucoromycota</taxon>
        <taxon>Glomeromycotina</taxon>
        <taxon>Glomeromycetes</taxon>
        <taxon>Diversisporales</taxon>
        <taxon>Diversisporaceae</taxon>
        <taxon>Diversispora</taxon>
    </lineage>
</organism>